<dbReference type="EMBL" id="DQ491002">
    <property type="protein sequence ID" value="ABT14659.1"/>
    <property type="molecule type" value="Genomic_DNA"/>
</dbReference>
<proteinExistence type="predicted"/>
<sequence length="67" mass="8126">MIRIRIRSAHFQIPTTCPEMLHYLKTDHIIRKSTIVIRSVRLFLDRKCRMTHPEIILVRSDHCRDRT</sequence>
<reference evidence="1 2" key="1">
    <citation type="journal article" date="2007" name="Virology">
        <title>Sequence and annotation of the 369-kb NY-2A and the 345-kb AR158 viruses that infect Chlorella NC64A.</title>
        <authorList>
            <person name="Fitzgerald L.A."/>
            <person name="Graves M.V."/>
            <person name="Li X."/>
            <person name="Feldblyum T."/>
            <person name="Nierman W.C."/>
            <person name="Van Etten J.L."/>
        </authorList>
    </citation>
    <scope>NUCLEOTIDE SEQUENCE [LARGE SCALE GENOMIC DNA]</scope>
    <source>
        <strain evidence="1 2">NY-2A</strain>
    </source>
</reference>
<dbReference type="KEGG" id="vg:5659051"/>
<name>A7IWD5_PBCVN</name>
<dbReference type="Proteomes" id="UP000202419">
    <property type="component" value="Segment"/>
</dbReference>
<gene>
    <name evidence="1" type="primary">b260R</name>
    <name evidence="1" type="ORF">NY2A_b260R</name>
</gene>
<organismHost>
    <name type="scientific">Chlorella</name>
    <dbReference type="NCBI Taxonomy" id="3071"/>
</organismHost>
<dbReference type="GeneID" id="5659051"/>
<evidence type="ECO:0000313" key="1">
    <source>
        <dbReference type="EMBL" id="ABT14659.1"/>
    </source>
</evidence>
<accession>A7IWD5</accession>
<protein>
    <submittedName>
        <fullName evidence="1">Uncharacterized protein b260R</fullName>
    </submittedName>
</protein>
<keyword evidence="2" id="KW-1185">Reference proteome</keyword>
<evidence type="ECO:0000313" key="2">
    <source>
        <dbReference type="Proteomes" id="UP000202419"/>
    </source>
</evidence>
<dbReference type="RefSeq" id="YP_001497456.1">
    <property type="nucleotide sequence ID" value="NC_009898.1"/>
</dbReference>
<organism evidence="1 2">
    <name type="scientific">Paramecium bursaria Chlorella virus NY2A</name>
    <name type="common">PBCV-NY2A</name>
    <dbReference type="NCBI Taxonomy" id="46021"/>
    <lineage>
        <taxon>Viruses</taxon>
        <taxon>Varidnaviria</taxon>
        <taxon>Bamfordvirae</taxon>
        <taxon>Nucleocytoviricota</taxon>
        <taxon>Megaviricetes</taxon>
        <taxon>Algavirales</taxon>
        <taxon>Phycodnaviridae</taxon>
        <taxon>Chlorovirus</taxon>
        <taxon>Chlorovirus americanus</taxon>
    </lineage>
</organism>